<dbReference type="Proteomes" id="UP001157167">
    <property type="component" value="Unassembled WGS sequence"/>
</dbReference>
<comment type="caution">
    <text evidence="1">The sequence shown here is derived from an EMBL/GenBank/DDBJ whole genome shotgun (WGS) entry which is preliminary data.</text>
</comment>
<dbReference type="EMBL" id="BSPX01000315">
    <property type="protein sequence ID" value="GLT24828.1"/>
    <property type="molecule type" value="Genomic_DNA"/>
</dbReference>
<accession>A0ABQ6FGQ3</accession>
<gene>
    <name evidence="1" type="ORF">GCM10007933_43400</name>
</gene>
<evidence type="ECO:0000313" key="2">
    <source>
        <dbReference type="Proteomes" id="UP001157167"/>
    </source>
</evidence>
<name>A0ABQ6FGQ3_9RHOO</name>
<keyword evidence="2" id="KW-1185">Reference proteome</keyword>
<proteinExistence type="predicted"/>
<protein>
    <submittedName>
        <fullName evidence="1">Uncharacterized protein</fullName>
    </submittedName>
</protein>
<sequence length="48" mass="5402">MEALQPLRIADVGLAPRHVLGIARVDKKHVKSPGIEKLEESWPRKFGQ</sequence>
<evidence type="ECO:0000313" key="1">
    <source>
        <dbReference type="EMBL" id="GLT24828.1"/>
    </source>
</evidence>
<organism evidence="1 2">
    <name type="scientific">Zoogloea oryzae</name>
    <dbReference type="NCBI Taxonomy" id="310767"/>
    <lineage>
        <taxon>Bacteria</taxon>
        <taxon>Pseudomonadati</taxon>
        <taxon>Pseudomonadota</taxon>
        <taxon>Betaproteobacteria</taxon>
        <taxon>Rhodocyclales</taxon>
        <taxon>Zoogloeaceae</taxon>
        <taxon>Zoogloea</taxon>
    </lineage>
</organism>
<reference evidence="2" key="1">
    <citation type="journal article" date="2019" name="Int. J. Syst. Evol. Microbiol.">
        <title>The Global Catalogue of Microorganisms (GCM) 10K type strain sequencing project: providing services to taxonomists for standard genome sequencing and annotation.</title>
        <authorList>
            <consortium name="The Broad Institute Genomics Platform"/>
            <consortium name="The Broad Institute Genome Sequencing Center for Infectious Disease"/>
            <person name="Wu L."/>
            <person name="Ma J."/>
        </authorList>
    </citation>
    <scope>NUCLEOTIDE SEQUENCE [LARGE SCALE GENOMIC DNA]</scope>
    <source>
        <strain evidence="2">NBRC 102407</strain>
    </source>
</reference>